<organism evidence="1 2">
    <name type="scientific">Dryococelus australis</name>
    <dbReference type="NCBI Taxonomy" id="614101"/>
    <lineage>
        <taxon>Eukaryota</taxon>
        <taxon>Metazoa</taxon>
        <taxon>Ecdysozoa</taxon>
        <taxon>Arthropoda</taxon>
        <taxon>Hexapoda</taxon>
        <taxon>Insecta</taxon>
        <taxon>Pterygota</taxon>
        <taxon>Neoptera</taxon>
        <taxon>Polyneoptera</taxon>
        <taxon>Phasmatodea</taxon>
        <taxon>Verophasmatodea</taxon>
        <taxon>Anareolatae</taxon>
        <taxon>Phasmatidae</taxon>
        <taxon>Eurycanthinae</taxon>
        <taxon>Dryococelus</taxon>
    </lineage>
</organism>
<keyword evidence="2" id="KW-1185">Reference proteome</keyword>
<comment type="caution">
    <text evidence="1">The sequence shown here is derived from an EMBL/GenBank/DDBJ whole genome shotgun (WGS) entry which is preliminary data.</text>
</comment>
<dbReference type="EMBL" id="JARBHB010000002">
    <property type="protein sequence ID" value="KAJ8892073.1"/>
    <property type="molecule type" value="Genomic_DNA"/>
</dbReference>
<evidence type="ECO:0000313" key="1">
    <source>
        <dbReference type="EMBL" id="KAJ8892073.1"/>
    </source>
</evidence>
<proteinExistence type="predicted"/>
<name>A0ABQ9I7X4_9NEOP</name>
<sequence length="146" mass="15214">MQSQGILEIPEKTPPNVAIMQKSSSDPVGNRNPILLGESGATVAKRLACSPPIKSNRVQSPVGSPGFLTWESCRRVFSGISSFPSPFIPAFLHTHINHSFRLSRPHSDAAGTEANGPVGDANGAAVGSPLMEVVGTVDVMPGDVDG</sequence>
<evidence type="ECO:0000313" key="2">
    <source>
        <dbReference type="Proteomes" id="UP001159363"/>
    </source>
</evidence>
<protein>
    <submittedName>
        <fullName evidence="1">Uncharacterized protein</fullName>
    </submittedName>
</protein>
<gene>
    <name evidence="1" type="ORF">PR048_004649</name>
</gene>
<reference evidence="1 2" key="1">
    <citation type="submission" date="2023-02" db="EMBL/GenBank/DDBJ databases">
        <title>LHISI_Scaffold_Assembly.</title>
        <authorList>
            <person name="Stuart O.P."/>
            <person name="Cleave R."/>
            <person name="Magrath M.J.L."/>
            <person name="Mikheyev A.S."/>
        </authorList>
    </citation>
    <scope>NUCLEOTIDE SEQUENCE [LARGE SCALE GENOMIC DNA]</scope>
    <source>
        <strain evidence="1">Daus_M_001</strain>
        <tissue evidence="1">Leg muscle</tissue>
    </source>
</reference>
<accession>A0ABQ9I7X4</accession>
<dbReference type="Proteomes" id="UP001159363">
    <property type="component" value="Chromosome 2"/>
</dbReference>